<dbReference type="Pfam" id="PF13876">
    <property type="entry name" value="Phage_gp49_66"/>
    <property type="match status" value="1"/>
</dbReference>
<name>A0A840MWH9_9BRAD</name>
<evidence type="ECO:0000313" key="1">
    <source>
        <dbReference type="EMBL" id="MBB5051110.1"/>
    </source>
</evidence>
<dbReference type="InterPro" id="IPR025915">
    <property type="entry name" value="Phage_gp49_66"/>
</dbReference>
<dbReference type="AlphaFoldDB" id="A0A840MWH9"/>
<evidence type="ECO:0000313" key="2">
    <source>
        <dbReference type="Proteomes" id="UP000521227"/>
    </source>
</evidence>
<comment type="caution">
    <text evidence="1">The sequence shown here is derived from an EMBL/GenBank/DDBJ whole genome shotgun (WGS) entry which is preliminary data.</text>
</comment>
<dbReference type="Proteomes" id="UP000521227">
    <property type="component" value="Unassembled WGS sequence"/>
</dbReference>
<gene>
    <name evidence="1" type="ORF">HNQ36_001064</name>
</gene>
<reference evidence="1 2" key="1">
    <citation type="submission" date="2020-08" db="EMBL/GenBank/DDBJ databases">
        <title>Genomic Encyclopedia of Type Strains, Phase IV (KMG-IV): sequencing the most valuable type-strain genomes for metagenomic binning, comparative biology and taxonomic classification.</title>
        <authorList>
            <person name="Goeker M."/>
        </authorList>
    </citation>
    <scope>NUCLEOTIDE SEQUENCE [LARGE SCALE GENOMIC DNA]</scope>
    <source>
        <strain evidence="1 2">DSM 17498</strain>
    </source>
</reference>
<sequence length="125" mass="13042">MDSLKVTDAAAGAVAVAPRVTLADIEGAISARFDLGPNALFTALGAVSTENGGDGSPPSYDVVQSLKCFSVCLLVMKNGFTVIGKSAPASAENFNAELGRKFAYEDAIREIWPLMGFSLRDRLAG</sequence>
<organism evidence="1 2">
    <name type="scientific">Afipia massiliensis</name>
    <dbReference type="NCBI Taxonomy" id="211460"/>
    <lineage>
        <taxon>Bacteria</taxon>
        <taxon>Pseudomonadati</taxon>
        <taxon>Pseudomonadota</taxon>
        <taxon>Alphaproteobacteria</taxon>
        <taxon>Hyphomicrobiales</taxon>
        <taxon>Nitrobacteraceae</taxon>
        <taxon>Afipia</taxon>
    </lineage>
</organism>
<proteinExistence type="predicted"/>
<protein>
    <submittedName>
        <fullName evidence="1">Uncharacterized protein</fullName>
    </submittedName>
</protein>
<dbReference type="EMBL" id="JACHIJ010000002">
    <property type="protein sequence ID" value="MBB5051110.1"/>
    <property type="molecule type" value="Genomic_DNA"/>
</dbReference>
<accession>A0A840MWH9</accession>
<dbReference type="RefSeq" id="WP_184082898.1">
    <property type="nucleotide sequence ID" value="NZ_JACHIJ010000002.1"/>
</dbReference>